<keyword evidence="3" id="KW-1185">Reference proteome</keyword>
<sequence length="121" mass="13412">MSRLQVTVVSARNLANKDGILGKNDPYVIVKCGHFNKHQTKTVPKAGKNADFNETFELELKDSKDIEIEVYDKDTLKDDLIGKAKVPIGSVLQQGNVESWYAIGEGAKNTGEVLLRIRVVQ</sequence>
<dbReference type="CDD" id="cd00030">
    <property type="entry name" value="C2"/>
    <property type="match status" value="1"/>
</dbReference>
<dbReference type="Proteomes" id="UP000070444">
    <property type="component" value="Unassembled WGS sequence"/>
</dbReference>
<dbReference type="PROSITE" id="PS50004">
    <property type="entry name" value="C2"/>
    <property type="match status" value="1"/>
</dbReference>
<dbReference type="InterPro" id="IPR052981">
    <property type="entry name" value="Ingression_C2_domain"/>
</dbReference>
<name>A0A137P7A1_CONC2</name>
<dbReference type="SMART" id="SM00239">
    <property type="entry name" value="C2"/>
    <property type="match status" value="1"/>
</dbReference>
<organism evidence="2 3">
    <name type="scientific">Conidiobolus coronatus (strain ATCC 28846 / CBS 209.66 / NRRL 28638)</name>
    <name type="common">Delacroixia coronata</name>
    <dbReference type="NCBI Taxonomy" id="796925"/>
    <lineage>
        <taxon>Eukaryota</taxon>
        <taxon>Fungi</taxon>
        <taxon>Fungi incertae sedis</taxon>
        <taxon>Zoopagomycota</taxon>
        <taxon>Entomophthoromycotina</taxon>
        <taxon>Entomophthoromycetes</taxon>
        <taxon>Entomophthorales</taxon>
        <taxon>Ancylistaceae</taxon>
        <taxon>Conidiobolus</taxon>
    </lineage>
</organism>
<dbReference type="STRING" id="796925.A0A137P7A1"/>
<dbReference type="PANTHER" id="PTHR47052:SF3">
    <property type="entry name" value="INGRESSION PROTEIN 1"/>
    <property type="match status" value="1"/>
</dbReference>
<dbReference type="Pfam" id="PF00168">
    <property type="entry name" value="C2"/>
    <property type="match status" value="1"/>
</dbReference>
<dbReference type="OrthoDB" id="270970at2759"/>
<reference evidence="2 3" key="1">
    <citation type="journal article" date="2015" name="Genome Biol. Evol.">
        <title>Phylogenomic analyses indicate that early fungi evolved digesting cell walls of algal ancestors of land plants.</title>
        <authorList>
            <person name="Chang Y."/>
            <person name="Wang S."/>
            <person name="Sekimoto S."/>
            <person name="Aerts A.L."/>
            <person name="Choi C."/>
            <person name="Clum A."/>
            <person name="LaButti K.M."/>
            <person name="Lindquist E.A."/>
            <person name="Yee Ngan C."/>
            <person name="Ohm R.A."/>
            <person name="Salamov A.A."/>
            <person name="Grigoriev I.V."/>
            <person name="Spatafora J.W."/>
            <person name="Berbee M.L."/>
        </authorList>
    </citation>
    <scope>NUCLEOTIDE SEQUENCE [LARGE SCALE GENOMIC DNA]</scope>
    <source>
        <strain evidence="2 3">NRRL 28638</strain>
    </source>
</reference>
<protein>
    <submittedName>
        <fullName evidence="2">C2-domain-containing protein</fullName>
    </submittedName>
</protein>
<feature type="domain" description="C2" evidence="1">
    <location>
        <begin position="1"/>
        <end position="101"/>
    </location>
</feature>
<dbReference type="PANTHER" id="PTHR47052">
    <property type="entry name" value="CONSERVED SERINE PROLINE-RICH PROTEIN (AFU_ORTHOLOGUE AFUA_2G01790)"/>
    <property type="match status" value="1"/>
</dbReference>
<evidence type="ECO:0000313" key="2">
    <source>
        <dbReference type="EMBL" id="KXN70878.1"/>
    </source>
</evidence>
<gene>
    <name evidence="2" type="ORF">CONCODRAFT_156362</name>
</gene>
<dbReference type="SUPFAM" id="SSF49562">
    <property type="entry name" value="C2 domain (Calcium/lipid-binding domain, CaLB)"/>
    <property type="match status" value="1"/>
</dbReference>
<dbReference type="InterPro" id="IPR000008">
    <property type="entry name" value="C2_dom"/>
</dbReference>
<dbReference type="AlphaFoldDB" id="A0A137P7A1"/>
<dbReference type="EMBL" id="KQ964490">
    <property type="protein sequence ID" value="KXN70878.1"/>
    <property type="molecule type" value="Genomic_DNA"/>
</dbReference>
<dbReference type="OMA" id="VYDDEHI"/>
<proteinExistence type="predicted"/>
<dbReference type="InterPro" id="IPR035892">
    <property type="entry name" value="C2_domain_sf"/>
</dbReference>
<dbReference type="Gene3D" id="2.60.40.150">
    <property type="entry name" value="C2 domain"/>
    <property type="match status" value="1"/>
</dbReference>
<evidence type="ECO:0000259" key="1">
    <source>
        <dbReference type="PROSITE" id="PS50004"/>
    </source>
</evidence>
<evidence type="ECO:0000313" key="3">
    <source>
        <dbReference type="Proteomes" id="UP000070444"/>
    </source>
</evidence>
<accession>A0A137P7A1</accession>